<feature type="chain" id="PRO_5009133770" description="Secreted protein" evidence="1">
    <location>
        <begin position="21"/>
        <end position="70"/>
    </location>
</feature>
<proteinExistence type="predicted"/>
<evidence type="ECO:0008006" key="4">
    <source>
        <dbReference type="Google" id="ProtNLM"/>
    </source>
</evidence>
<name>A0A1E3P9I8_WICAA</name>
<keyword evidence="1" id="KW-0732">Signal</keyword>
<feature type="signal peptide" evidence="1">
    <location>
        <begin position="1"/>
        <end position="20"/>
    </location>
</feature>
<evidence type="ECO:0000256" key="1">
    <source>
        <dbReference type="SAM" id="SignalP"/>
    </source>
</evidence>
<dbReference type="GeneID" id="30202591"/>
<keyword evidence="3" id="KW-1185">Reference proteome</keyword>
<evidence type="ECO:0000313" key="2">
    <source>
        <dbReference type="EMBL" id="ODQ62076.1"/>
    </source>
</evidence>
<dbReference type="AlphaFoldDB" id="A0A1E3P9I8"/>
<dbReference type="EMBL" id="KV454208">
    <property type="protein sequence ID" value="ODQ62076.1"/>
    <property type="molecule type" value="Genomic_DNA"/>
</dbReference>
<dbReference type="RefSeq" id="XP_019041283.1">
    <property type="nucleotide sequence ID" value="XM_019185345.1"/>
</dbReference>
<organism evidence="2 3">
    <name type="scientific">Wickerhamomyces anomalus (strain ATCC 58044 / CBS 1984 / NCYC 433 / NRRL Y-366-8)</name>
    <name type="common">Yeast</name>
    <name type="synonym">Hansenula anomala</name>
    <dbReference type="NCBI Taxonomy" id="683960"/>
    <lineage>
        <taxon>Eukaryota</taxon>
        <taxon>Fungi</taxon>
        <taxon>Dikarya</taxon>
        <taxon>Ascomycota</taxon>
        <taxon>Saccharomycotina</taxon>
        <taxon>Saccharomycetes</taxon>
        <taxon>Phaffomycetales</taxon>
        <taxon>Wickerhamomycetaceae</taxon>
        <taxon>Wickerhamomyces</taxon>
    </lineage>
</organism>
<reference evidence="2 3" key="1">
    <citation type="journal article" date="2016" name="Proc. Natl. Acad. Sci. U.S.A.">
        <title>Comparative genomics of biotechnologically important yeasts.</title>
        <authorList>
            <person name="Riley R."/>
            <person name="Haridas S."/>
            <person name="Wolfe K.H."/>
            <person name="Lopes M.R."/>
            <person name="Hittinger C.T."/>
            <person name="Goeker M."/>
            <person name="Salamov A.A."/>
            <person name="Wisecaver J.H."/>
            <person name="Long T.M."/>
            <person name="Calvey C.H."/>
            <person name="Aerts A.L."/>
            <person name="Barry K.W."/>
            <person name="Choi C."/>
            <person name="Clum A."/>
            <person name="Coughlan A.Y."/>
            <person name="Deshpande S."/>
            <person name="Douglass A.P."/>
            <person name="Hanson S.J."/>
            <person name="Klenk H.-P."/>
            <person name="LaButti K.M."/>
            <person name="Lapidus A."/>
            <person name="Lindquist E.A."/>
            <person name="Lipzen A.M."/>
            <person name="Meier-Kolthoff J.P."/>
            <person name="Ohm R.A."/>
            <person name="Otillar R.P."/>
            <person name="Pangilinan J.L."/>
            <person name="Peng Y."/>
            <person name="Rokas A."/>
            <person name="Rosa C.A."/>
            <person name="Scheuner C."/>
            <person name="Sibirny A.A."/>
            <person name="Slot J.C."/>
            <person name="Stielow J.B."/>
            <person name="Sun H."/>
            <person name="Kurtzman C.P."/>
            <person name="Blackwell M."/>
            <person name="Grigoriev I.V."/>
            <person name="Jeffries T.W."/>
        </authorList>
    </citation>
    <scope>NUCLEOTIDE SEQUENCE [LARGE SCALE GENOMIC DNA]</scope>
    <source>
        <strain evidence="3">ATCC 58044 / CBS 1984 / NCYC 433 / NRRL Y-366-8</strain>
    </source>
</reference>
<evidence type="ECO:0000313" key="3">
    <source>
        <dbReference type="Proteomes" id="UP000094112"/>
    </source>
</evidence>
<gene>
    <name evidence="2" type="ORF">WICANDRAFT_82190</name>
</gene>
<dbReference type="Proteomes" id="UP000094112">
    <property type="component" value="Unassembled WGS sequence"/>
</dbReference>
<accession>A0A1E3P9I8</accession>
<sequence length="70" mass="7619">MPLITRLLCCVLILGPGSLSLVVHSHKVVLRVFEQVKNILLINRVAIELTTGSTTKPADKVNVDNGLFIP</sequence>
<protein>
    <recommendedName>
        <fullName evidence="4">Secreted protein</fullName>
    </recommendedName>
</protein>